<proteinExistence type="predicted"/>
<name>A0A0B2UBG9_9GAMM</name>
<protein>
    <submittedName>
        <fullName evidence="2">Uncharacterized protein</fullName>
    </submittedName>
</protein>
<dbReference type="EMBL" id="JHQK01000011">
    <property type="protein sequence ID" value="KHN66579.1"/>
    <property type="molecule type" value="Genomic_DNA"/>
</dbReference>
<accession>A0A0B2UBG9</accession>
<evidence type="ECO:0000313" key="3">
    <source>
        <dbReference type="Proteomes" id="UP000031012"/>
    </source>
</evidence>
<comment type="caution">
    <text evidence="2">The sequence shown here is derived from an EMBL/GenBank/DDBJ whole genome shotgun (WGS) entry which is preliminary data.</text>
</comment>
<organism evidence="2 3">
    <name type="scientific">Acinetobacter oleivorans</name>
    <dbReference type="NCBI Taxonomy" id="1148157"/>
    <lineage>
        <taxon>Bacteria</taxon>
        <taxon>Pseudomonadati</taxon>
        <taxon>Pseudomonadota</taxon>
        <taxon>Gammaproteobacteria</taxon>
        <taxon>Moraxellales</taxon>
        <taxon>Moraxellaceae</taxon>
        <taxon>Acinetobacter</taxon>
    </lineage>
</organism>
<feature type="region of interest" description="Disordered" evidence="1">
    <location>
        <begin position="1"/>
        <end position="21"/>
    </location>
</feature>
<dbReference type="AlphaFoldDB" id="A0A0B2UBG9"/>
<evidence type="ECO:0000313" key="2">
    <source>
        <dbReference type="EMBL" id="KHN66579.1"/>
    </source>
</evidence>
<sequence length="94" mass="11135">MYGERKINESTRKIKTDDSSDERIVGQKLHQGFRLLTKPNPKVRKSRNERSPKQFCGCRAKEVFGCCDLITLYNVRRLELVDRKMKKKSKKIYN</sequence>
<gene>
    <name evidence="2" type="ORF">DH17_01590</name>
</gene>
<reference evidence="2 3" key="1">
    <citation type="submission" date="2014-03" db="EMBL/GenBank/DDBJ databases">
        <title>Genome sequence of the diesel-degrader and plant-growth promoter Acinetobacter oleivorans PF-1 isolated from the roots of poplar tree.</title>
        <authorList>
            <person name="Gkorezis P."/>
            <person name="van Hamme J."/>
            <person name="Rineau F."/>
            <person name="Vangronsveld J."/>
            <person name="Francetti A."/>
        </authorList>
    </citation>
    <scope>NUCLEOTIDE SEQUENCE [LARGE SCALE GENOMIC DNA]</scope>
    <source>
        <strain evidence="2 3">PF1</strain>
    </source>
</reference>
<evidence type="ECO:0000256" key="1">
    <source>
        <dbReference type="SAM" id="MobiDB-lite"/>
    </source>
</evidence>
<dbReference type="Proteomes" id="UP000031012">
    <property type="component" value="Unassembled WGS sequence"/>
</dbReference>